<evidence type="ECO:0000313" key="1">
    <source>
        <dbReference type="EMBL" id="HIP98480.1"/>
    </source>
</evidence>
<comment type="caution">
    <text evidence="1">The sequence shown here is derived from an EMBL/GenBank/DDBJ whole genome shotgun (WGS) entry which is preliminary data.</text>
</comment>
<accession>A0A9D0YQU5</accession>
<gene>
    <name evidence="1" type="ORF">EYH37_03855</name>
</gene>
<protein>
    <submittedName>
        <fullName evidence="1">Uncharacterized protein</fullName>
    </submittedName>
</protein>
<proteinExistence type="predicted"/>
<dbReference type="Proteomes" id="UP000606463">
    <property type="component" value="Unassembled WGS sequence"/>
</dbReference>
<evidence type="ECO:0000313" key="2">
    <source>
        <dbReference type="Proteomes" id="UP000606463"/>
    </source>
</evidence>
<name>A0A9D0YQU5_AQUAO</name>
<sequence>MEYEDRVFNEILHRKIEEKLLENEIRFLNDEIFRRLSERNKEIARRVCYKIKPQLKNLKAQTLWEIERYSSAVLERYIPHAGYRGIESFLDWLYSFGTDYMVVFKKLLDTIKGTKCYYDLKRGKLDKASLCINNSKLRMYILQRVRTYLINEWVISQAVEKEILPYAKGKVEEFAKKSIQLAKEEYKEELLKEAKKVAELLKREGKIKRILDEQIDKLIPQMVDEIKVSTIRDVENRVHFKLITLITSAIILKVVTKTTTKVAVKVAEKVTLKVSAKLASAAAGFGAGAAACSWLGPFSGACGVVAGVVAWVSTDVVINKLDEALSRDDMKKEIIKLLLGAKKTINLSLVKEFEATVTRLENQICATLAVSLKGIKVKDLPKMLK</sequence>
<organism evidence="1 2">
    <name type="scientific">Aquifex aeolicus</name>
    <dbReference type="NCBI Taxonomy" id="63363"/>
    <lineage>
        <taxon>Bacteria</taxon>
        <taxon>Pseudomonadati</taxon>
        <taxon>Aquificota</taxon>
        <taxon>Aquificia</taxon>
        <taxon>Aquificales</taxon>
        <taxon>Aquificaceae</taxon>
        <taxon>Aquifex</taxon>
    </lineage>
</organism>
<dbReference type="EMBL" id="DQVE01000042">
    <property type="protein sequence ID" value="HIP98480.1"/>
    <property type="molecule type" value="Genomic_DNA"/>
</dbReference>
<reference evidence="1" key="1">
    <citation type="journal article" date="2020" name="ISME J.">
        <title>Gammaproteobacteria mediating utilization of methyl-, sulfur- and petroleum organic compounds in deep ocean hydrothermal plumes.</title>
        <authorList>
            <person name="Zhou Z."/>
            <person name="Liu Y."/>
            <person name="Pan J."/>
            <person name="Cron B.R."/>
            <person name="Toner B.M."/>
            <person name="Anantharaman K."/>
            <person name="Breier J.A."/>
            <person name="Dick G.J."/>
            <person name="Li M."/>
        </authorList>
    </citation>
    <scope>NUCLEOTIDE SEQUENCE</scope>
    <source>
        <strain evidence="1">SZUA-1501</strain>
    </source>
</reference>
<dbReference type="AlphaFoldDB" id="A0A9D0YQU5"/>